<sequence>MGQLLLWALLIVPWFLLIPLDSKRVRHFSSVAFFTIFLTTIYWQMAEVWHWWDVTDNVFFLRNISSFNFGLLPVTTILIFYFTYSNVWLFFGANIIIDAFQAFIISPFIFQRFGLYKMNNMSNFGLFLLLLSLVPIIFLYQRWYETK</sequence>
<dbReference type="EMBL" id="SPQQ01000003">
    <property type="protein sequence ID" value="TGE38115.1"/>
    <property type="molecule type" value="Genomic_DNA"/>
</dbReference>
<keyword evidence="3" id="KW-1185">Reference proteome</keyword>
<evidence type="ECO:0008006" key="4">
    <source>
        <dbReference type="Google" id="ProtNLM"/>
    </source>
</evidence>
<keyword evidence="1" id="KW-0812">Transmembrane</keyword>
<dbReference type="RefSeq" id="WP_135546095.1">
    <property type="nucleotide sequence ID" value="NZ_SPQQ01000003.1"/>
</dbReference>
<accession>A0A4Z0R6W6</accession>
<feature type="transmembrane region" description="Helical" evidence="1">
    <location>
        <begin position="122"/>
        <end position="140"/>
    </location>
</feature>
<organism evidence="2 3">
    <name type="scientific">Desulfosporosinus fructosivorans</name>
    <dbReference type="NCBI Taxonomy" id="2018669"/>
    <lineage>
        <taxon>Bacteria</taxon>
        <taxon>Bacillati</taxon>
        <taxon>Bacillota</taxon>
        <taxon>Clostridia</taxon>
        <taxon>Eubacteriales</taxon>
        <taxon>Desulfitobacteriaceae</taxon>
        <taxon>Desulfosporosinus</taxon>
    </lineage>
</organism>
<evidence type="ECO:0000256" key="1">
    <source>
        <dbReference type="SAM" id="Phobius"/>
    </source>
</evidence>
<proteinExistence type="predicted"/>
<evidence type="ECO:0000313" key="3">
    <source>
        <dbReference type="Proteomes" id="UP000298460"/>
    </source>
</evidence>
<feature type="transmembrane region" description="Helical" evidence="1">
    <location>
        <begin position="32"/>
        <end position="52"/>
    </location>
</feature>
<keyword evidence="1" id="KW-0472">Membrane</keyword>
<comment type="caution">
    <text evidence="2">The sequence shown here is derived from an EMBL/GenBank/DDBJ whole genome shotgun (WGS) entry which is preliminary data.</text>
</comment>
<dbReference type="OrthoDB" id="1683771at2"/>
<evidence type="ECO:0000313" key="2">
    <source>
        <dbReference type="EMBL" id="TGE38115.1"/>
    </source>
</evidence>
<dbReference type="Proteomes" id="UP000298460">
    <property type="component" value="Unassembled WGS sequence"/>
</dbReference>
<dbReference type="AlphaFoldDB" id="A0A4Z0R6W6"/>
<name>A0A4Z0R6W6_9FIRM</name>
<gene>
    <name evidence="2" type="ORF">E4K67_09020</name>
</gene>
<reference evidence="2 3" key="1">
    <citation type="submission" date="2019-03" db="EMBL/GenBank/DDBJ databases">
        <title>Draft Genome Sequence of Desulfosporosinus fructosivorans Strain 63.6F, Isolated from Marine Sediment in the Baltic Sea.</title>
        <authorList>
            <person name="Hausmann B."/>
            <person name="Vandieken V."/>
            <person name="Pjevac P."/>
            <person name="Schreck K."/>
            <person name="Herbold C.W."/>
            <person name="Loy A."/>
        </authorList>
    </citation>
    <scope>NUCLEOTIDE SEQUENCE [LARGE SCALE GENOMIC DNA]</scope>
    <source>
        <strain evidence="2 3">63.6F</strain>
    </source>
</reference>
<feature type="transmembrane region" description="Helical" evidence="1">
    <location>
        <begin position="88"/>
        <end position="110"/>
    </location>
</feature>
<keyword evidence="1" id="KW-1133">Transmembrane helix</keyword>
<protein>
    <recommendedName>
        <fullName evidence="4">Lycopene cyclase domain-containing protein</fullName>
    </recommendedName>
</protein>
<feature type="transmembrane region" description="Helical" evidence="1">
    <location>
        <begin position="64"/>
        <end position="82"/>
    </location>
</feature>